<evidence type="ECO:0000313" key="3">
    <source>
        <dbReference type="Proteomes" id="UP000316714"/>
    </source>
</evidence>
<reference evidence="2 3" key="1">
    <citation type="submission" date="2019-02" db="EMBL/GenBank/DDBJ databases">
        <title>Deep-cultivation of Planctomycetes and their phenomic and genomic characterization uncovers novel biology.</title>
        <authorList>
            <person name="Wiegand S."/>
            <person name="Jogler M."/>
            <person name="Boedeker C."/>
            <person name="Pinto D."/>
            <person name="Vollmers J."/>
            <person name="Rivas-Marin E."/>
            <person name="Kohn T."/>
            <person name="Peeters S.H."/>
            <person name="Heuer A."/>
            <person name="Rast P."/>
            <person name="Oberbeckmann S."/>
            <person name="Bunk B."/>
            <person name="Jeske O."/>
            <person name="Meyerdierks A."/>
            <person name="Storesund J.E."/>
            <person name="Kallscheuer N."/>
            <person name="Luecker S."/>
            <person name="Lage O.M."/>
            <person name="Pohl T."/>
            <person name="Merkel B.J."/>
            <person name="Hornburger P."/>
            <person name="Mueller R.-W."/>
            <person name="Bruemmer F."/>
            <person name="Labrenz M."/>
            <person name="Spormann A.M."/>
            <person name="Op Den Camp H."/>
            <person name="Overmann J."/>
            <person name="Amann R."/>
            <person name="Jetten M.S.M."/>
            <person name="Mascher T."/>
            <person name="Medema M.H."/>
            <person name="Devos D.P."/>
            <person name="Kaster A.-K."/>
            <person name="Ovreas L."/>
            <person name="Rohde M."/>
            <person name="Galperin M.Y."/>
            <person name="Jogler C."/>
        </authorList>
    </citation>
    <scope>NUCLEOTIDE SEQUENCE [LARGE SCALE GENOMIC DNA]</scope>
    <source>
        <strain evidence="2 3">KOR34</strain>
    </source>
</reference>
<evidence type="ECO:0000259" key="1">
    <source>
        <dbReference type="PROSITE" id="PS50878"/>
    </source>
</evidence>
<protein>
    <submittedName>
        <fullName evidence="2">Reverse transcriptase (RNA-dependent DNA polymerase)</fullName>
    </submittedName>
</protein>
<keyword evidence="3" id="KW-1185">Reference proteome</keyword>
<sequence>MAKKKAAGKDARKSKPSSRSVLDLSASEARAFFLKHDSYCNFDLPGYFSFDSLLQGVSRELVGKDLRGLRSSDPRDLDDASHTILSNKDGRFAWRPIQLCHPVLYVDLVHQITESANWDAIKQRFADFSQPDRIAAMSLPVQSRSKKRDKAEQILKWWQAIEQRSIELSLDYGVLIHADISDCYGAMYTHSIAWALHTKRVAKLKRRDFSLLGNVIDSGIQDMRQGQTNGIPQGSVLMDFIAEMVLGYADLQIAEAIQTAGIQDYQILRYRDDYRIFAESVVVGEAILKCIAESLVDLGFKLNSQKTKIDTDVIAGSVKKDKQEWNASIKGDRNAEKHLLLIRNHGMRYPNSGSLQTALAQYLNRVDKWAEPPYSLQALISIVIDIAFHSPKTQPTTMAILSKLLSLVSTTAEKQAVVDRTLRKFGSVPNTGYLEIWLQRATLHSGTGQSYREPLCKLANGESEPIWNSSWISSTPLRAAVDAKKVIKEAKKKKLPAVIKPSEVQLFEDY</sequence>
<dbReference type="InterPro" id="IPR000477">
    <property type="entry name" value="RT_dom"/>
</dbReference>
<comment type="caution">
    <text evidence="2">The sequence shown here is derived from an EMBL/GenBank/DDBJ whole genome shotgun (WGS) entry which is preliminary data.</text>
</comment>
<proteinExistence type="predicted"/>
<dbReference type="CDD" id="cd01646">
    <property type="entry name" value="RT_Bac_retron_I"/>
    <property type="match status" value="1"/>
</dbReference>
<dbReference type="RefSeq" id="WP_197531121.1">
    <property type="nucleotide sequence ID" value="NZ_SIHJ01000001.1"/>
</dbReference>
<organism evidence="2 3">
    <name type="scientific">Posidoniimonas corsicana</name>
    <dbReference type="NCBI Taxonomy" id="1938618"/>
    <lineage>
        <taxon>Bacteria</taxon>
        <taxon>Pseudomonadati</taxon>
        <taxon>Planctomycetota</taxon>
        <taxon>Planctomycetia</taxon>
        <taxon>Pirellulales</taxon>
        <taxon>Lacipirellulaceae</taxon>
        <taxon>Posidoniimonas</taxon>
    </lineage>
</organism>
<dbReference type="EMBL" id="SIHJ01000001">
    <property type="protein sequence ID" value="TWT35908.1"/>
    <property type="molecule type" value="Genomic_DNA"/>
</dbReference>
<accession>A0A5C5VBI1</accession>
<keyword evidence="2" id="KW-0808">Transferase</keyword>
<evidence type="ECO:0000313" key="2">
    <source>
        <dbReference type="EMBL" id="TWT35908.1"/>
    </source>
</evidence>
<gene>
    <name evidence="2" type="ORF">KOR34_08050</name>
</gene>
<keyword evidence="2" id="KW-0548">Nucleotidyltransferase</keyword>
<dbReference type="AlphaFoldDB" id="A0A5C5VBI1"/>
<name>A0A5C5VBI1_9BACT</name>
<keyword evidence="2" id="KW-0695">RNA-directed DNA polymerase</keyword>
<feature type="domain" description="Reverse transcriptase" evidence="1">
    <location>
        <begin position="66"/>
        <end position="330"/>
    </location>
</feature>
<dbReference type="PROSITE" id="PS50878">
    <property type="entry name" value="RT_POL"/>
    <property type="match status" value="1"/>
</dbReference>
<dbReference type="GO" id="GO:0003964">
    <property type="term" value="F:RNA-directed DNA polymerase activity"/>
    <property type="evidence" value="ECO:0007669"/>
    <property type="project" value="UniProtKB-KW"/>
</dbReference>
<dbReference type="Proteomes" id="UP000316714">
    <property type="component" value="Unassembled WGS sequence"/>
</dbReference>
<dbReference type="Pfam" id="PF00078">
    <property type="entry name" value="RVT_1"/>
    <property type="match status" value="1"/>
</dbReference>